<evidence type="ECO:0000313" key="9">
    <source>
        <dbReference type="EMBL" id="AZG14692.1"/>
    </source>
</evidence>
<keyword evidence="3" id="KW-0378">Hydrolase</keyword>
<dbReference type="OrthoDB" id="9784339at2"/>
<dbReference type="InterPro" id="IPR023485">
    <property type="entry name" value="Ptyr_pPase"/>
</dbReference>
<reference evidence="10" key="1">
    <citation type="submission" date="2018-11" db="EMBL/GenBank/DDBJ databases">
        <title>FDA dAtabase for Regulatory Grade micrObial Sequences (FDA-ARGOS): Supporting development and validation of Infectious Disease Dx tests.</title>
        <authorList>
            <person name="Goldberg B."/>
            <person name="Campos J."/>
            <person name="Tallon L."/>
            <person name="Sadzewicz L."/>
            <person name="Zhao X."/>
            <person name="Vavikolanu K."/>
            <person name="Mehta A."/>
            <person name="Aluvathingal J."/>
            <person name="Nadendla S."/>
            <person name="Geyer C."/>
            <person name="Nandy P."/>
            <person name="Yan Y."/>
            <person name="Sichtig H."/>
        </authorList>
    </citation>
    <scope>NUCLEOTIDE SEQUENCE [LARGE SCALE GENOMIC DNA]</scope>
    <source>
        <strain evidence="10">FDAARGOS_614</strain>
    </source>
</reference>
<feature type="domain" description="Phosphotyrosine protein phosphatase I" evidence="8">
    <location>
        <begin position="1"/>
        <end position="138"/>
    </location>
</feature>
<gene>
    <name evidence="9" type="ORF">EHF44_15320</name>
</gene>
<dbReference type="SUPFAM" id="SSF52788">
    <property type="entry name" value="Phosphotyrosine protein phosphatases I"/>
    <property type="match status" value="1"/>
</dbReference>
<feature type="signal peptide" evidence="7">
    <location>
        <begin position="1"/>
        <end position="19"/>
    </location>
</feature>
<evidence type="ECO:0000313" key="10">
    <source>
        <dbReference type="Proteomes" id="UP000270411"/>
    </source>
</evidence>
<organism evidence="9 10">
    <name type="scientific">Cupriavidus pauculus</name>
    <dbReference type="NCBI Taxonomy" id="82633"/>
    <lineage>
        <taxon>Bacteria</taxon>
        <taxon>Pseudomonadati</taxon>
        <taxon>Pseudomonadota</taxon>
        <taxon>Betaproteobacteria</taxon>
        <taxon>Burkholderiales</taxon>
        <taxon>Burkholderiaceae</taxon>
        <taxon>Cupriavidus</taxon>
    </lineage>
</organism>
<dbReference type="Proteomes" id="UP000270411">
    <property type="component" value="Chromosome 1"/>
</dbReference>
<dbReference type="PANTHER" id="PTHR11717:SF31">
    <property type="entry name" value="LOW MOLECULAR WEIGHT PROTEIN-TYROSINE-PHOSPHATASE ETP-RELATED"/>
    <property type="match status" value="1"/>
</dbReference>
<comment type="catalytic activity">
    <reaction evidence="5">
        <text>O-phospho-L-tyrosyl-[protein] + H2O = L-tyrosyl-[protein] + phosphate</text>
        <dbReference type="Rhea" id="RHEA:10684"/>
        <dbReference type="Rhea" id="RHEA-COMP:10136"/>
        <dbReference type="Rhea" id="RHEA-COMP:20101"/>
        <dbReference type="ChEBI" id="CHEBI:15377"/>
        <dbReference type="ChEBI" id="CHEBI:43474"/>
        <dbReference type="ChEBI" id="CHEBI:46858"/>
        <dbReference type="ChEBI" id="CHEBI:61978"/>
        <dbReference type="EC" id="3.1.3.48"/>
    </reaction>
</comment>
<dbReference type="InterPro" id="IPR036196">
    <property type="entry name" value="Ptyr_pPase_sf"/>
</dbReference>
<evidence type="ECO:0000256" key="1">
    <source>
        <dbReference type="ARBA" id="ARBA00011063"/>
    </source>
</evidence>
<proteinExistence type="inferred from homology"/>
<dbReference type="Pfam" id="PF01451">
    <property type="entry name" value="LMWPc"/>
    <property type="match status" value="1"/>
</dbReference>
<dbReference type="PANTHER" id="PTHR11717">
    <property type="entry name" value="LOW MOLECULAR WEIGHT PROTEIN TYROSINE PHOSPHATASE"/>
    <property type="match status" value="1"/>
</dbReference>
<evidence type="ECO:0000256" key="4">
    <source>
        <dbReference type="ARBA" id="ARBA00022912"/>
    </source>
</evidence>
<dbReference type="PRINTS" id="PR00719">
    <property type="entry name" value="LMWPTPASE"/>
</dbReference>
<dbReference type="InterPro" id="IPR050438">
    <property type="entry name" value="LMW_PTPase"/>
</dbReference>
<evidence type="ECO:0000256" key="2">
    <source>
        <dbReference type="ARBA" id="ARBA00013064"/>
    </source>
</evidence>
<dbReference type="EC" id="3.1.3.48" evidence="2"/>
<feature type="active site" description="Proton donor" evidence="6">
    <location>
        <position position="112"/>
    </location>
</feature>
<evidence type="ECO:0000256" key="3">
    <source>
        <dbReference type="ARBA" id="ARBA00022801"/>
    </source>
</evidence>
<evidence type="ECO:0000256" key="5">
    <source>
        <dbReference type="ARBA" id="ARBA00051722"/>
    </source>
</evidence>
<dbReference type="InterPro" id="IPR017867">
    <property type="entry name" value="Tyr_phospatase_low_mol_wt"/>
</dbReference>
<dbReference type="KEGG" id="cpau:EHF44_15320"/>
<feature type="active site" description="Nucleophile" evidence="6">
    <location>
        <position position="13"/>
    </location>
</feature>
<dbReference type="SMART" id="SM00226">
    <property type="entry name" value="LMWPc"/>
    <property type="match status" value="1"/>
</dbReference>
<evidence type="ECO:0000259" key="8">
    <source>
        <dbReference type="SMART" id="SM00226"/>
    </source>
</evidence>
<sequence length="148" mass="15837">MIVLVVCVGNLCRSPMAQALLRQALPDLTVWSAGLAAPVGAPADPRACAVAADAGLDLTGHRAEQLTGVRISAANLVLVMDEAQKSALQLRYPMHSGRVFRLGDRTVGDVADPRGRSRTAFEHAFACLGEGVRDWAPRIRALQRQDAR</sequence>
<dbReference type="Gene3D" id="3.40.50.2300">
    <property type="match status" value="1"/>
</dbReference>
<evidence type="ECO:0000256" key="7">
    <source>
        <dbReference type="SAM" id="SignalP"/>
    </source>
</evidence>
<dbReference type="CDD" id="cd16343">
    <property type="entry name" value="LMWPTP"/>
    <property type="match status" value="1"/>
</dbReference>
<dbReference type="EMBL" id="CP033969">
    <property type="protein sequence ID" value="AZG14692.1"/>
    <property type="molecule type" value="Genomic_DNA"/>
</dbReference>
<protein>
    <recommendedName>
        <fullName evidence="2">protein-tyrosine-phosphatase</fullName>
        <ecNumber evidence="2">3.1.3.48</ecNumber>
    </recommendedName>
</protein>
<keyword evidence="7" id="KW-0732">Signal</keyword>
<dbReference type="AlphaFoldDB" id="A0A3G8H585"/>
<evidence type="ECO:0000256" key="6">
    <source>
        <dbReference type="PIRSR" id="PIRSR617867-1"/>
    </source>
</evidence>
<keyword evidence="4" id="KW-0904">Protein phosphatase</keyword>
<feature type="chain" id="PRO_5018278578" description="protein-tyrosine-phosphatase" evidence="7">
    <location>
        <begin position="20"/>
        <end position="148"/>
    </location>
</feature>
<accession>A0A3G8H585</accession>
<name>A0A3G8H585_9BURK</name>
<comment type="similarity">
    <text evidence="1">Belongs to the low molecular weight phosphotyrosine protein phosphatase family.</text>
</comment>
<feature type="active site" description="Nucleophile" evidence="6">
    <location>
        <position position="7"/>
    </location>
</feature>
<dbReference type="GO" id="GO:0004725">
    <property type="term" value="F:protein tyrosine phosphatase activity"/>
    <property type="evidence" value="ECO:0007669"/>
    <property type="project" value="UniProtKB-EC"/>
</dbReference>